<feature type="domain" description="Nudix hydrolase" evidence="3">
    <location>
        <begin position="16"/>
        <end position="140"/>
    </location>
</feature>
<evidence type="ECO:0000259" key="3">
    <source>
        <dbReference type="PROSITE" id="PS51462"/>
    </source>
</evidence>
<evidence type="ECO:0000256" key="1">
    <source>
        <dbReference type="ARBA" id="ARBA00001946"/>
    </source>
</evidence>
<keyword evidence="2" id="KW-0378">Hydrolase</keyword>
<dbReference type="InterPro" id="IPR000086">
    <property type="entry name" value="NUDIX_hydrolase_dom"/>
</dbReference>
<reference evidence="6" key="1">
    <citation type="submission" date="2020-05" db="EMBL/GenBank/DDBJ databases">
        <authorList>
            <person name="Chiriac C."/>
            <person name="Salcher M."/>
            <person name="Ghai R."/>
            <person name="Kavagutti S V."/>
        </authorList>
    </citation>
    <scope>NUCLEOTIDE SEQUENCE</scope>
</reference>
<evidence type="ECO:0000313" key="6">
    <source>
        <dbReference type="EMBL" id="CAB4924061.1"/>
    </source>
</evidence>
<dbReference type="Pfam" id="PF00293">
    <property type="entry name" value="NUDIX"/>
    <property type="match status" value="1"/>
</dbReference>
<evidence type="ECO:0000313" key="4">
    <source>
        <dbReference type="EMBL" id="CAB4742763.1"/>
    </source>
</evidence>
<dbReference type="AlphaFoldDB" id="A0A6J7HZZ0"/>
<organism evidence="6">
    <name type="scientific">freshwater metagenome</name>
    <dbReference type="NCBI Taxonomy" id="449393"/>
    <lineage>
        <taxon>unclassified sequences</taxon>
        <taxon>metagenomes</taxon>
        <taxon>ecological metagenomes</taxon>
    </lineage>
</organism>
<evidence type="ECO:0000313" key="7">
    <source>
        <dbReference type="EMBL" id="CAB5009988.1"/>
    </source>
</evidence>
<dbReference type="PANTHER" id="PTHR43046:SF14">
    <property type="entry name" value="MUTT_NUDIX FAMILY PROTEIN"/>
    <property type="match status" value="1"/>
</dbReference>
<dbReference type="GO" id="GO:0016787">
    <property type="term" value="F:hydrolase activity"/>
    <property type="evidence" value="ECO:0007669"/>
    <property type="project" value="UniProtKB-KW"/>
</dbReference>
<dbReference type="EMBL" id="CAFABA010000143">
    <property type="protein sequence ID" value="CAB4835757.1"/>
    <property type="molecule type" value="Genomic_DNA"/>
</dbReference>
<evidence type="ECO:0000256" key="2">
    <source>
        <dbReference type="ARBA" id="ARBA00022801"/>
    </source>
</evidence>
<dbReference type="SUPFAM" id="SSF55811">
    <property type="entry name" value="Nudix"/>
    <property type="match status" value="1"/>
</dbReference>
<comment type="cofactor">
    <cofactor evidence="1">
        <name>Mg(2+)</name>
        <dbReference type="ChEBI" id="CHEBI:18420"/>
    </cofactor>
</comment>
<sequence>MPDPMRERLVRATSPSYTLGSVCRVEHDGHVLLVETEYRRGWGYPGGLVDRSEPPDASARREVSEEVGLTIELVGEPIVIIDRANRLVDFLYRAVLAPGVTMGDAHPASVEIARVTWAPAESVVSLIEASADRVNRKLRYFDSLLQGGLIFFDRTTD</sequence>
<dbReference type="PROSITE" id="PS51462">
    <property type="entry name" value="NUDIX"/>
    <property type="match status" value="1"/>
</dbReference>
<dbReference type="InterPro" id="IPR015797">
    <property type="entry name" value="NUDIX_hydrolase-like_dom_sf"/>
</dbReference>
<accession>A0A6J7HZZ0</accession>
<proteinExistence type="predicted"/>
<name>A0A6J7HZZ0_9ZZZZ</name>
<dbReference type="EMBL" id="CAFBOS010000156">
    <property type="protein sequence ID" value="CAB5009988.1"/>
    <property type="molecule type" value="Genomic_DNA"/>
</dbReference>
<protein>
    <submittedName>
        <fullName evidence="6">Unannotated protein</fullName>
    </submittedName>
</protein>
<gene>
    <name evidence="4" type="ORF">UFOPK2754_01291</name>
    <name evidence="5" type="ORF">UFOPK3139_02616</name>
    <name evidence="6" type="ORF">UFOPK3543_02256</name>
    <name evidence="7" type="ORF">UFOPK3967_02180</name>
</gene>
<dbReference type="Gene3D" id="3.90.79.10">
    <property type="entry name" value="Nucleoside Triphosphate Pyrophosphohydrolase"/>
    <property type="match status" value="1"/>
</dbReference>
<dbReference type="EMBL" id="CAEZYR010000041">
    <property type="protein sequence ID" value="CAB4742763.1"/>
    <property type="molecule type" value="Genomic_DNA"/>
</dbReference>
<dbReference type="PANTHER" id="PTHR43046">
    <property type="entry name" value="GDP-MANNOSE MANNOSYL HYDROLASE"/>
    <property type="match status" value="1"/>
</dbReference>
<dbReference type="EMBL" id="CAFBMH010000103">
    <property type="protein sequence ID" value="CAB4924061.1"/>
    <property type="molecule type" value="Genomic_DNA"/>
</dbReference>
<evidence type="ECO:0000313" key="5">
    <source>
        <dbReference type="EMBL" id="CAB4835757.1"/>
    </source>
</evidence>